<evidence type="ECO:0008006" key="6">
    <source>
        <dbReference type="Google" id="ProtNLM"/>
    </source>
</evidence>
<dbReference type="InterPro" id="IPR023365">
    <property type="entry name" value="Sortase_dom-sf"/>
</dbReference>
<keyword evidence="1" id="KW-0378">Hydrolase</keyword>
<dbReference type="GO" id="GO:0016787">
    <property type="term" value="F:hydrolase activity"/>
    <property type="evidence" value="ECO:0007669"/>
    <property type="project" value="UniProtKB-KW"/>
</dbReference>
<sequence length="283" mass="31932">MKKNVVRIILIVGFCVGLIISLYPLISNIYSRRNQIQVINDYTEDIKEIDTKQIAKELELANAYNRKLNQTIVLTDPFDPSAIDMADDAYYDILNYTDDGVMAYINIPKIDVNLPIYHGTDSEHMLKGVGHLVGTSFPVGGVDTHAVLSAHSGLSTAELFTNLADLKKGDLFYIHVLDDVLAYEVDKINVVKPDETNDLKIVPGQDYVTLVTCTPYGINSHRLLVRGHRVEYDPDLEKQESKKANNDVWFKEYIKSIVSGIGIIVLIIIFIVVLKRVKRVLRR</sequence>
<dbReference type="Proteomes" id="UP000196258">
    <property type="component" value="Unassembled WGS sequence"/>
</dbReference>
<evidence type="ECO:0000313" key="4">
    <source>
        <dbReference type="EMBL" id="OUQ04897.1"/>
    </source>
</evidence>
<dbReference type="InterPro" id="IPR042002">
    <property type="entry name" value="Sortase_C"/>
</dbReference>
<dbReference type="CDD" id="cd05827">
    <property type="entry name" value="Sortase_C"/>
    <property type="match status" value="1"/>
</dbReference>
<protein>
    <recommendedName>
        <fullName evidence="6">Class C sortase</fullName>
    </recommendedName>
</protein>
<proteinExistence type="predicted"/>
<evidence type="ECO:0000256" key="1">
    <source>
        <dbReference type="ARBA" id="ARBA00022801"/>
    </source>
</evidence>
<dbReference type="AlphaFoldDB" id="A0A1Y4QI49"/>
<gene>
    <name evidence="4" type="ORF">B5E91_07740</name>
</gene>
<feature type="transmembrane region" description="Helical" evidence="3">
    <location>
        <begin position="253"/>
        <end position="274"/>
    </location>
</feature>
<dbReference type="SUPFAM" id="SSF63817">
    <property type="entry name" value="Sortase"/>
    <property type="match status" value="1"/>
</dbReference>
<keyword evidence="3" id="KW-0812">Transmembrane</keyword>
<keyword evidence="3" id="KW-0472">Membrane</keyword>
<reference evidence="5" key="1">
    <citation type="submission" date="2017-04" db="EMBL/GenBank/DDBJ databases">
        <title>Function of individual gut microbiota members based on whole genome sequencing of pure cultures obtained from chicken caecum.</title>
        <authorList>
            <person name="Medvecky M."/>
            <person name="Cejkova D."/>
            <person name="Polansky O."/>
            <person name="Karasova D."/>
            <person name="Kubasova T."/>
            <person name="Cizek A."/>
            <person name="Rychlik I."/>
        </authorList>
    </citation>
    <scope>NUCLEOTIDE SEQUENCE [LARGE SCALE GENOMIC DNA]</scope>
    <source>
        <strain evidence="5">An149</strain>
    </source>
</reference>
<dbReference type="InterPro" id="IPR005754">
    <property type="entry name" value="Sortase"/>
</dbReference>
<keyword evidence="3" id="KW-1133">Transmembrane helix</keyword>
<dbReference type="RefSeq" id="WP_087256609.1">
    <property type="nucleotide sequence ID" value="NZ_CAUFBS010000041.1"/>
</dbReference>
<feature type="active site" description="Acyl-thioester intermediate" evidence="2">
    <location>
        <position position="213"/>
    </location>
</feature>
<evidence type="ECO:0000256" key="2">
    <source>
        <dbReference type="PIRSR" id="PIRSR605754-1"/>
    </source>
</evidence>
<evidence type="ECO:0000256" key="3">
    <source>
        <dbReference type="SAM" id="Phobius"/>
    </source>
</evidence>
<dbReference type="NCBIfam" id="NF033745">
    <property type="entry name" value="class_C_sortase"/>
    <property type="match status" value="1"/>
</dbReference>
<dbReference type="EMBL" id="NFLB01000008">
    <property type="protein sequence ID" value="OUQ04897.1"/>
    <property type="molecule type" value="Genomic_DNA"/>
</dbReference>
<comment type="caution">
    <text evidence="4">The sequence shown here is derived from an EMBL/GenBank/DDBJ whole genome shotgun (WGS) entry which is preliminary data.</text>
</comment>
<dbReference type="Pfam" id="PF04203">
    <property type="entry name" value="Sortase"/>
    <property type="match status" value="1"/>
</dbReference>
<dbReference type="Gene3D" id="2.40.260.10">
    <property type="entry name" value="Sortase"/>
    <property type="match status" value="1"/>
</dbReference>
<dbReference type="NCBIfam" id="TIGR01076">
    <property type="entry name" value="sortase_fam"/>
    <property type="match status" value="1"/>
</dbReference>
<evidence type="ECO:0000313" key="5">
    <source>
        <dbReference type="Proteomes" id="UP000196258"/>
    </source>
</evidence>
<organism evidence="4 5">
    <name type="scientific">Thomasclavelia spiroformis</name>
    <dbReference type="NCBI Taxonomy" id="29348"/>
    <lineage>
        <taxon>Bacteria</taxon>
        <taxon>Bacillati</taxon>
        <taxon>Bacillota</taxon>
        <taxon>Erysipelotrichia</taxon>
        <taxon>Erysipelotrichales</taxon>
        <taxon>Coprobacillaceae</taxon>
        <taxon>Thomasclavelia</taxon>
    </lineage>
</organism>
<feature type="transmembrane region" description="Helical" evidence="3">
    <location>
        <begin position="5"/>
        <end position="26"/>
    </location>
</feature>
<name>A0A1Y4QI49_9FIRM</name>
<accession>A0A1Y4QI49</accession>
<feature type="active site" description="Proton donor/acceptor" evidence="2">
    <location>
        <position position="151"/>
    </location>
</feature>